<accession>A0A8S1R9Q8</accession>
<proteinExistence type="predicted"/>
<organism evidence="2 3">
    <name type="scientific">Paramecium sonneborni</name>
    <dbReference type="NCBI Taxonomy" id="65129"/>
    <lineage>
        <taxon>Eukaryota</taxon>
        <taxon>Sar</taxon>
        <taxon>Alveolata</taxon>
        <taxon>Ciliophora</taxon>
        <taxon>Intramacronucleata</taxon>
        <taxon>Oligohymenophorea</taxon>
        <taxon>Peniculida</taxon>
        <taxon>Parameciidae</taxon>
        <taxon>Paramecium</taxon>
    </lineage>
</organism>
<evidence type="ECO:0000313" key="2">
    <source>
        <dbReference type="EMBL" id="CAD8124951.1"/>
    </source>
</evidence>
<feature type="transmembrane region" description="Helical" evidence="1">
    <location>
        <begin position="212"/>
        <end position="230"/>
    </location>
</feature>
<dbReference type="Pfam" id="PF01508">
    <property type="entry name" value="Paramecium_SA"/>
    <property type="match status" value="10"/>
</dbReference>
<dbReference type="SMART" id="SM00639">
    <property type="entry name" value="PSA"/>
    <property type="match status" value="15"/>
</dbReference>
<protein>
    <recommendedName>
        <fullName evidence="4">Transmembrane protein</fullName>
    </recommendedName>
</protein>
<keyword evidence="3" id="KW-1185">Reference proteome</keyword>
<keyword evidence="1" id="KW-0812">Transmembrane</keyword>
<name>A0A8S1R9Q8_9CILI</name>
<reference evidence="2" key="1">
    <citation type="submission" date="2021-01" db="EMBL/GenBank/DDBJ databases">
        <authorList>
            <consortium name="Genoscope - CEA"/>
            <person name="William W."/>
        </authorList>
    </citation>
    <scope>NUCLEOTIDE SEQUENCE</scope>
</reference>
<evidence type="ECO:0000313" key="3">
    <source>
        <dbReference type="Proteomes" id="UP000692954"/>
    </source>
</evidence>
<evidence type="ECO:0000256" key="1">
    <source>
        <dbReference type="SAM" id="Phobius"/>
    </source>
</evidence>
<dbReference type="PANTHER" id="PTHR39767">
    <property type="entry name" value="CALCIUM/CALMODULIN-BINDING MEMBRANE PROTEIN PCM4-RELATED"/>
    <property type="match status" value="1"/>
</dbReference>
<keyword evidence="1" id="KW-1133">Transmembrane helix</keyword>
<dbReference type="PANTHER" id="PTHR39767:SF2">
    <property type="entry name" value="CHROMOSOME UNDETERMINED SCAFFOLD_1, WHOLE GENOME SHOTGUN SEQUENCE"/>
    <property type="match status" value="1"/>
</dbReference>
<keyword evidence="1" id="KW-0472">Membrane</keyword>
<dbReference type="InterPro" id="IPR002895">
    <property type="entry name" value="Paramecium_SA"/>
</dbReference>
<dbReference type="Proteomes" id="UP000692954">
    <property type="component" value="Unassembled WGS sequence"/>
</dbReference>
<comment type="caution">
    <text evidence="2">The sequence shown here is derived from an EMBL/GenBank/DDBJ whole genome shotgun (WGS) entry which is preliminary data.</text>
</comment>
<gene>
    <name evidence="2" type="ORF">PSON_ATCC_30995.1.T1550027</name>
</gene>
<evidence type="ECO:0008006" key="4">
    <source>
        <dbReference type="Google" id="ProtNLM"/>
    </source>
</evidence>
<dbReference type="EMBL" id="CAJJDN010000155">
    <property type="protein sequence ID" value="CAD8124951.1"/>
    <property type="molecule type" value="Genomic_DNA"/>
</dbReference>
<sequence>MPFIEFNVEITLKYGQALYLANSQCNWIVDKICRMICLKDCLWQLSFEVFEKPFEYKYVIGDYFLWNENCVQWEQGPNRILNCKEDKPISIKNRWEERKFQFILESNSQISVAILMSNYNQIQKRFKNKKDLQHNSKIFYTSIYVEVNKLNSRIEVQYYLLIKGIINLLLWIFLNNVVVISKILISLNFLYEYLIMCYQLKLDTLVFVKKSVYIKQMNKIILLIAVLLILKRNQETILIASYFTENTFKSTEGWGIIGSRVIFDKQMDKSIFGGNNGFGVGVIIYKQVEIPQAHHTLRLKMRIFVQKELRNQIGLINGIVNIQQQKVMELQQINNQLTPVQIVIQLNNYFMKYNFITLLHLQQSKQHQEWWGIRDIEIKAEICPNGCDLCNYSDTSVTCQKYLKKIVNFDSNSFTTYEGWFVSGSGIKHLFCDKILIFGYFQTGSSISKKFYLSSSFYKVKVKFQFWKIDSIISSTSHSLYANGNIVWSLDETKIKSINICSLVPNEEYLNFYSDKVIGGYYGIRDYYIYTLPCKDQSQLCQNTDTEVVPNKNLIQFQEVVVDLVNSFSSNLDSQWVFYQSISAISRISKSACTNKKAPIQYMGLYDILYKDFTLISHKTLKIIFYLYSQSKQNNVLLYIDNNLVDTIEIGYGSNDVTCSGSTSNYKFQQYTLYSIELEHTSLKTKILFQGLTYTGGNLLQGFNKFEIYTGNCDCDICTNQGICQTVYTLDFAQDNLSNNEEWQLNTNFIQITICNNFEILGGYNIIGKNQQVKAMYKSLSSHNSIRIQMQLYFFNNWTQNESLIIILDNSVIWRQNILKINNESPYCSSNCEILVLECFQYNDKEQCQKKNAKKNCIWQQQYCREQECSDAPEIYYYNSHSNCENYLSKCTVIKSLTGCEELSYNCSNYKTQERCFRSAHNTDDNCIWVYNKCYDKKYISSADCSIFRGTQEICRQYKQGCTNLDFATLDNYCYFNCNEIIMTGLSFQDCQTINLNCSVNLTGTACVGLQNQCEFYQEKESCFQTSISRCFYENGSCHTLISGDECLKIQESYSDELCSLNNNYCIANKYLTGCIKREQDCSHYLSEENCTKSLINRCIMFNGSCSQINDPQNQCQFIQDNYGEFGYSYCQSYNKECIGTQYKNACFSIPSSCQKYNYDYNYCVFSLEGKRYYNFQNNICFSVQIPSTDCIQITGNFLRFQDCQFYNNNCSVSNDGTHCVEIREVCQEYKYLNQCQQARKEKCLYIQQNGQKTCVSYNEQIPCEYIYLEENNYTHQICNQFNQNCTNESNTNCTKKKCSNYLGSEFNHQNCNTWKNDCTVLVTYNNCEPMLSRCSLNKVESCVRSLEGECIIKDNSCQIKLCSIAPNYFSTHSQCKEYSSNCTIARVGGCIEKMGCHEYSQIQCFSNSNNENCFWNPSKKTCVVANCLFIEATELFDSHDECYYGVKFSIKCTVRSENGISIPGCMMLTQCSKYSIQQQCVISIDNIQCAWNENLNPALCMNKSCYTAPKNFDQHENCNTYFPNCTVSQFLDSQTNLFVIGGCQEISICEKYTFQEQCIIDINNNPCQWTENQCKVKSCETAPLSDQFDTNEKCKEYFDDDCVISDFGQGCMTIKIKYEDMILEQQCQKNKLNQLCFWNPNTMQCLSNTCQNIDQLNYEFCHELNQDCEQTTEECRNIICEDLIYQTDFECEQHMKGCTTNGYHCVKRGSCLQAMHRKGCIKSNLGETCTWIIEHENDYGYCNIADCQTAPKSYITEQQCQFHDFNCTVKKTGGCKLKTTCENFEQQEACLIDINGSKCFWEDYYCRSFGCQDYRGLNFQLCQESNQNCSIGNYGYCAQMLNCNEYQFKTICYKGLDGVCVWIQDDENNQNYQNSKGYCHLFNQCQSLQFITDAKCKQASKFCTTNGINCVPLTSCNQTNVNGGCIMGTDGECIIYYDVEKQINACTLYQKCSQAKFQTYLDCQQANKNCTTNGQNFIEFLECNQYQNQVSCVEDINQKNCFWDSNQCRDQECQDYTLEDDCKNNSCIWSQNKCNNKKKQICSDFLTQIECNSFHSELQCSFNGMICKPDINIDCSSYITETTCYYHKNPIVCFWQNEKCQRFQNCSDANIDKEVCYKFSRFCMFKNNLCQSIECSSYYEMNGICQRIQSLDEQSFRFCSKVNGYCTEIDPTNFIEFSCFQQSGQTFIWNTDTKKCEACLQTKGGNPPQIPSEKQYQSLISIMILYLLVFID</sequence>